<comment type="caution">
    <text evidence="9">The sequence shown here is derived from an EMBL/GenBank/DDBJ whole genome shotgun (WGS) entry which is preliminary data.</text>
</comment>
<dbReference type="SMART" id="SM00387">
    <property type="entry name" value="HATPase_c"/>
    <property type="match status" value="1"/>
</dbReference>
<dbReference type="PANTHER" id="PTHR34220">
    <property type="entry name" value="SENSOR HISTIDINE KINASE YPDA"/>
    <property type="match status" value="1"/>
</dbReference>
<dbReference type="Pfam" id="PF02518">
    <property type="entry name" value="HATPase_c"/>
    <property type="match status" value="1"/>
</dbReference>
<keyword evidence="3" id="KW-0597">Phosphoprotein</keyword>
<gene>
    <name evidence="9" type="ORF">E1757_04035</name>
</gene>
<keyword evidence="5 9" id="KW-0418">Kinase</keyword>
<dbReference type="GO" id="GO:0000155">
    <property type="term" value="F:phosphorelay sensor kinase activity"/>
    <property type="evidence" value="ECO:0007669"/>
    <property type="project" value="InterPro"/>
</dbReference>
<dbReference type="InterPro" id="IPR010559">
    <property type="entry name" value="Sig_transdc_His_kin_internal"/>
</dbReference>
<evidence type="ECO:0000313" key="9">
    <source>
        <dbReference type="EMBL" id="TDG00796.1"/>
    </source>
</evidence>
<evidence type="ECO:0000259" key="8">
    <source>
        <dbReference type="PROSITE" id="PS50885"/>
    </source>
</evidence>
<sequence>MLKLKARSSSFQNKLMLSYLLIILIPVLSALLIFGLDFYNQTKRSYEDIMNQLNKRTSLVVTDFFSNISRNSYFYFTDNRLKRILEKKYVQSNLEFIDDSNYMQQAMDQILLMNGQLVGMSVTGINGRVYSSTSANTGYLNALLQELPKDKLRDGKITVSNAYNSQFINNQGKVVSIIRFLADLDGIKSHEVYAKLDIRFKLIENLFGGISESNSEVGTIVTAGEHLIYTSADAVFDEVAIQQIAAAFKRSGGHENQLMRLTVNGEPYMFAETLNELTDWTIIQFIPSRAIDNAFQKNIGKYVSISLICLVIAIFMAYFFSRRFFKPISKLIKTMKMADSGTLDRIADDENREDEIGKLMQSYNSMMHRLKESREKELMSSRLQKRAELNMLQAQINPHFLYNTLNTMHSIAELHRFEPISVMAQSLSSLYRYNLKSNDIVTIRMELEQIRNYVQIQQMRFLNKFQVIYEIDEQLHDYQILKFLLQPIVENAFYHGLEPKGGSGTLKLSIRKNGHTLFLLIEDDGMGISRDKAEQLNLSFRKPAAEEQNESKNHIGLRNVNARIKNFYGDEYWLQISSVEGQGTSVEMMIPAEKGELHDAYFGR</sequence>
<dbReference type="Gene3D" id="3.30.565.10">
    <property type="entry name" value="Histidine kinase-like ATPase, C-terminal domain"/>
    <property type="match status" value="1"/>
</dbReference>
<reference evidence="9 10" key="1">
    <citation type="submission" date="2019-03" db="EMBL/GenBank/DDBJ databases">
        <title>This is whole genome sequence of Paenibacillus sp MS74 strain.</title>
        <authorList>
            <person name="Trinh H.N."/>
        </authorList>
    </citation>
    <scope>NUCLEOTIDE SEQUENCE [LARGE SCALE GENOMIC DNA]</scope>
    <source>
        <strain evidence="9 10">MS74</strain>
    </source>
</reference>
<dbReference type="RefSeq" id="WP_133225506.1">
    <property type="nucleotide sequence ID" value="NZ_SMRT01000001.1"/>
</dbReference>
<evidence type="ECO:0000256" key="1">
    <source>
        <dbReference type="ARBA" id="ARBA00004651"/>
    </source>
</evidence>
<keyword evidence="2" id="KW-1003">Cell membrane</keyword>
<comment type="subcellular location">
    <subcellularLocation>
        <location evidence="1">Cell membrane</location>
        <topology evidence="1">Multi-pass membrane protein</topology>
    </subcellularLocation>
</comment>
<evidence type="ECO:0000256" key="6">
    <source>
        <dbReference type="ARBA" id="ARBA00023136"/>
    </source>
</evidence>
<dbReference type="CDD" id="cd06225">
    <property type="entry name" value="HAMP"/>
    <property type="match status" value="1"/>
</dbReference>
<dbReference type="SUPFAM" id="SSF158472">
    <property type="entry name" value="HAMP domain-like"/>
    <property type="match status" value="1"/>
</dbReference>
<name>A0A4R5KZW1_9BACL</name>
<feature type="transmembrane region" description="Helical" evidence="7">
    <location>
        <begin position="20"/>
        <end position="39"/>
    </location>
</feature>
<dbReference type="InterPro" id="IPR003660">
    <property type="entry name" value="HAMP_dom"/>
</dbReference>
<dbReference type="InterPro" id="IPR036890">
    <property type="entry name" value="HATPase_C_sf"/>
</dbReference>
<dbReference type="PROSITE" id="PS50885">
    <property type="entry name" value="HAMP"/>
    <property type="match status" value="1"/>
</dbReference>
<dbReference type="GO" id="GO:0005886">
    <property type="term" value="C:plasma membrane"/>
    <property type="evidence" value="ECO:0007669"/>
    <property type="project" value="UniProtKB-SubCell"/>
</dbReference>
<evidence type="ECO:0000256" key="7">
    <source>
        <dbReference type="SAM" id="Phobius"/>
    </source>
</evidence>
<dbReference type="EMBL" id="SMRT01000001">
    <property type="protein sequence ID" value="TDG00796.1"/>
    <property type="molecule type" value="Genomic_DNA"/>
</dbReference>
<dbReference type="Proteomes" id="UP000295636">
    <property type="component" value="Unassembled WGS sequence"/>
</dbReference>
<protein>
    <submittedName>
        <fullName evidence="9">Sensor histidine kinase</fullName>
    </submittedName>
</protein>
<dbReference type="OrthoDB" id="9776552at2"/>
<evidence type="ECO:0000256" key="5">
    <source>
        <dbReference type="ARBA" id="ARBA00022777"/>
    </source>
</evidence>
<accession>A0A4R5KZW1</accession>
<keyword evidence="7" id="KW-1133">Transmembrane helix</keyword>
<proteinExistence type="predicted"/>
<evidence type="ECO:0000256" key="3">
    <source>
        <dbReference type="ARBA" id="ARBA00022553"/>
    </source>
</evidence>
<dbReference type="PANTHER" id="PTHR34220:SF7">
    <property type="entry name" value="SENSOR HISTIDINE KINASE YPDA"/>
    <property type="match status" value="1"/>
</dbReference>
<organism evidence="9 10">
    <name type="scientific">Paenibacillus piri</name>
    <dbReference type="NCBI Taxonomy" id="2547395"/>
    <lineage>
        <taxon>Bacteria</taxon>
        <taxon>Bacillati</taxon>
        <taxon>Bacillota</taxon>
        <taxon>Bacilli</taxon>
        <taxon>Bacillales</taxon>
        <taxon>Paenibacillaceae</taxon>
        <taxon>Paenibacillus</taxon>
    </lineage>
</organism>
<dbReference type="SMART" id="SM00304">
    <property type="entry name" value="HAMP"/>
    <property type="match status" value="1"/>
</dbReference>
<keyword evidence="10" id="KW-1185">Reference proteome</keyword>
<dbReference type="SUPFAM" id="SSF55874">
    <property type="entry name" value="ATPase domain of HSP90 chaperone/DNA topoisomerase II/histidine kinase"/>
    <property type="match status" value="1"/>
</dbReference>
<evidence type="ECO:0000256" key="2">
    <source>
        <dbReference type="ARBA" id="ARBA00022475"/>
    </source>
</evidence>
<dbReference type="Gene3D" id="6.10.340.10">
    <property type="match status" value="1"/>
</dbReference>
<feature type="transmembrane region" description="Helical" evidence="7">
    <location>
        <begin position="302"/>
        <end position="320"/>
    </location>
</feature>
<dbReference type="InterPro" id="IPR050640">
    <property type="entry name" value="Bact_2-comp_sensor_kinase"/>
</dbReference>
<keyword evidence="4" id="KW-0808">Transferase</keyword>
<dbReference type="Pfam" id="PF00672">
    <property type="entry name" value="HAMP"/>
    <property type="match status" value="1"/>
</dbReference>
<dbReference type="InterPro" id="IPR003594">
    <property type="entry name" value="HATPase_dom"/>
</dbReference>
<feature type="domain" description="HAMP" evidence="8">
    <location>
        <begin position="322"/>
        <end position="375"/>
    </location>
</feature>
<evidence type="ECO:0000256" key="4">
    <source>
        <dbReference type="ARBA" id="ARBA00022679"/>
    </source>
</evidence>
<dbReference type="Pfam" id="PF06580">
    <property type="entry name" value="His_kinase"/>
    <property type="match status" value="1"/>
</dbReference>
<keyword evidence="7" id="KW-0812">Transmembrane</keyword>
<dbReference type="AlphaFoldDB" id="A0A4R5KZW1"/>
<keyword evidence="6 7" id="KW-0472">Membrane</keyword>
<evidence type="ECO:0000313" key="10">
    <source>
        <dbReference type="Proteomes" id="UP000295636"/>
    </source>
</evidence>